<dbReference type="GO" id="GO:0005524">
    <property type="term" value="F:ATP binding"/>
    <property type="evidence" value="ECO:0007669"/>
    <property type="project" value="UniProtKB-KW"/>
</dbReference>
<dbReference type="AlphaFoldDB" id="A0AAE1MFU9"/>
<dbReference type="Gene3D" id="3.30.200.20">
    <property type="entry name" value="Phosphorylase Kinase, domain 1"/>
    <property type="match status" value="1"/>
</dbReference>
<dbReference type="PANTHER" id="PTHR27005">
    <property type="entry name" value="WALL-ASSOCIATED RECEPTOR KINASE-LIKE 21"/>
    <property type="match status" value="1"/>
</dbReference>
<dbReference type="SMART" id="SM00220">
    <property type="entry name" value="S_TKc"/>
    <property type="match status" value="1"/>
</dbReference>
<evidence type="ECO:0000313" key="26">
    <source>
        <dbReference type="Proteomes" id="UP001293593"/>
    </source>
</evidence>
<dbReference type="Gene3D" id="2.10.25.10">
    <property type="entry name" value="Laminin"/>
    <property type="match status" value="2"/>
</dbReference>
<evidence type="ECO:0000256" key="10">
    <source>
        <dbReference type="ARBA" id="ARBA00022777"/>
    </source>
</evidence>
<dbReference type="GO" id="GO:0007166">
    <property type="term" value="P:cell surface receptor signaling pathway"/>
    <property type="evidence" value="ECO:0007669"/>
    <property type="project" value="InterPro"/>
</dbReference>
<name>A0AAE1MFU9_9FABA</name>
<dbReference type="SUPFAM" id="SSF56112">
    <property type="entry name" value="Protein kinase-like (PK-like)"/>
    <property type="match status" value="1"/>
</dbReference>
<comment type="catalytic activity">
    <reaction evidence="16">
        <text>L-seryl-[protein] + ATP = O-phospho-L-seryl-[protein] + ADP + H(+)</text>
        <dbReference type="Rhea" id="RHEA:17989"/>
        <dbReference type="Rhea" id="RHEA-COMP:9863"/>
        <dbReference type="Rhea" id="RHEA-COMP:11604"/>
        <dbReference type="ChEBI" id="CHEBI:15378"/>
        <dbReference type="ChEBI" id="CHEBI:29999"/>
        <dbReference type="ChEBI" id="CHEBI:30616"/>
        <dbReference type="ChEBI" id="CHEBI:83421"/>
        <dbReference type="ChEBI" id="CHEBI:456216"/>
    </reaction>
</comment>
<keyword evidence="6 21" id="KW-0812">Transmembrane</keyword>
<keyword evidence="15" id="KW-0325">Glycoprotein</keyword>
<dbReference type="PROSITE" id="PS00108">
    <property type="entry name" value="PROTEIN_KINASE_ST"/>
    <property type="match status" value="1"/>
</dbReference>
<dbReference type="InterPro" id="IPR018097">
    <property type="entry name" value="EGF_Ca-bd_CS"/>
</dbReference>
<feature type="signal peptide" evidence="22">
    <location>
        <begin position="1"/>
        <end position="18"/>
    </location>
</feature>
<keyword evidence="7 22" id="KW-0732">Signal</keyword>
<evidence type="ECO:0000313" key="25">
    <source>
        <dbReference type="EMBL" id="KAK4263694.1"/>
    </source>
</evidence>
<evidence type="ECO:0000256" key="5">
    <source>
        <dbReference type="ARBA" id="ARBA00022679"/>
    </source>
</evidence>
<feature type="chain" id="PRO_5042092366" evidence="22">
    <location>
        <begin position="19"/>
        <end position="748"/>
    </location>
</feature>
<dbReference type="InterPro" id="IPR045274">
    <property type="entry name" value="WAK-like"/>
</dbReference>
<dbReference type="InterPro" id="IPR011009">
    <property type="entry name" value="Kinase-like_dom_sf"/>
</dbReference>
<keyword evidence="14 19" id="KW-1015">Disulfide bond</keyword>
<dbReference type="FunFam" id="1.10.510.10:FF:000084">
    <property type="entry name" value="Wall-associated receptor kinase 2"/>
    <property type="match status" value="1"/>
</dbReference>
<dbReference type="Gene3D" id="1.10.510.10">
    <property type="entry name" value="Transferase(Phosphotransferase) domain 1"/>
    <property type="match status" value="1"/>
</dbReference>
<dbReference type="SMART" id="SM00179">
    <property type="entry name" value="EGF_CA"/>
    <property type="match status" value="1"/>
</dbReference>
<comment type="caution">
    <text evidence="19">Lacks conserved residue(s) required for the propagation of feature annotation.</text>
</comment>
<keyword evidence="5" id="KW-0808">Transferase</keyword>
<evidence type="ECO:0000256" key="19">
    <source>
        <dbReference type="PROSITE-ProRule" id="PRU00076"/>
    </source>
</evidence>
<proteinExistence type="predicted"/>
<dbReference type="GO" id="GO:0005509">
    <property type="term" value="F:calcium ion binding"/>
    <property type="evidence" value="ECO:0007669"/>
    <property type="project" value="InterPro"/>
</dbReference>
<dbReference type="PROSITE" id="PS50011">
    <property type="entry name" value="PROTEIN_KINASE_DOM"/>
    <property type="match status" value="1"/>
</dbReference>
<dbReference type="InterPro" id="IPR049883">
    <property type="entry name" value="NOTCH1_EGF-like"/>
</dbReference>
<dbReference type="CDD" id="cd14066">
    <property type="entry name" value="STKc_IRAK"/>
    <property type="match status" value="1"/>
</dbReference>
<evidence type="ECO:0000256" key="3">
    <source>
        <dbReference type="ARBA" id="ARBA00022536"/>
    </source>
</evidence>
<feature type="domain" description="EGF-like" evidence="24">
    <location>
        <begin position="286"/>
        <end position="331"/>
    </location>
</feature>
<keyword evidence="13 21" id="KW-0472">Membrane</keyword>
<dbReference type="Pfam" id="PF07714">
    <property type="entry name" value="PK_Tyr_Ser-Thr"/>
    <property type="match status" value="1"/>
</dbReference>
<evidence type="ECO:0000256" key="1">
    <source>
        <dbReference type="ARBA" id="ARBA00004479"/>
    </source>
</evidence>
<dbReference type="SMART" id="SM00181">
    <property type="entry name" value="EGF"/>
    <property type="match status" value="2"/>
</dbReference>
<dbReference type="Proteomes" id="UP001293593">
    <property type="component" value="Unassembled WGS sequence"/>
</dbReference>
<sequence>MKMIGLIILLVGIAATAGEKAQLSLQGCPDKCGPVDIPYPFGVGDSCSLNEYFNLICYHSNSTLYYSNTNIRVSNISLHDAQMDIFMYVSQNCYDEFGQKVPHHSFSASLSITAFPLSSSANKFVSVGCDSYAYLTSFQDGENYFSTGCLSRCNQPPPLLNNTAGETCSGIGCCQVDIPPRMKNINFRSYSFDNHSEVWGFNNCSYAFVAKTGSFNFSLDYLKHLPFDEFKLVLDWSVVANGTCQEANSVCNPRAYCNNSDSGFGYRCFCKPGLYGNPYHPDGCLDVDECQASNDCDTKANALCNNFDGGYNCYCPPGYRGDGYVNGTRCTWDPPLRSNNPPLLPLLVALGVCVTLLVGFTLVSTLCWAHKQQTLKQIRERNFEQNGGNMLLQTLSQQQRYADRTKIFTQNELENATNNFDEARILGRGGQGTVYKGILPDNTVVAIKKSRVGGDLRQVKDFINEVVVLSQINHRSVVKLLGCCLETEVPLLVYEFVDNGTLLDHIHPSKNECSISWETRLRIAAETAEAISYLHSAASIPIFHRDIKSTNILLDHNHRAKVSDFGASRLVPLDETQVSTVVQGTLGYLDPEYLYTGQLNEKSDVYSFGVVLIELLTGNKAVEFNRSEQRNLAIYFVSSMKEDLLWEILDGQLLDQKKNTKQLKEVAFLARRCVRVNGEERPTMKEVAMELEGLIAMERHPWKSGDTMVEETEYLLVHVPDDGVASTSNSSGYDTMRKQMASEIADGR</sequence>
<evidence type="ECO:0000256" key="22">
    <source>
        <dbReference type="SAM" id="SignalP"/>
    </source>
</evidence>
<dbReference type="InterPro" id="IPR025287">
    <property type="entry name" value="WAK_GUB"/>
</dbReference>
<evidence type="ECO:0000256" key="8">
    <source>
        <dbReference type="ARBA" id="ARBA00022737"/>
    </source>
</evidence>
<evidence type="ECO:0000256" key="17">
    <source>
        <dbReference type="ARBA" id="ARBA00047951"/>
    </source>
</evidence>
<feature type="domain" description="Protein kinase" evidence="23">
    <location>
        <begin position="420"/>
        <end position="703"/>
    </location>
</feature>
<dbReference type="PROSITE" id="PS50026">
    <property type="entry name" value="EGF_3"/>
    <property type="match status" value="1"/>
</dbReference>
<dbReference type="EMBL" id="JAWXYG010000009">
    <property type="protein sequence ID" value="KAK4263694.1"/>
    <property type="molecule type" value="Genomic_DNA"/>
</dbReference>
<gene>
    <name evidence="25" type="ORF">QN277_029076</name>
</gene>
<keyword evidence="8" id="KW-0677">Repeat</keyword>
<keyword evidence="10" id="KW-0418">Kinase</keyword>
<evidence type="ECO:0000259" key="23">
    <source>
        <dbReference type="PROSITE" id="PS50011"/>
    </source>
</evidence>
<dbReference type="InterPro" id="IPR000742">
    <property type="entry name" value="EGF"/>
</dbReference>
<evidence type="ECO:0000256" key="14">
    <source>
        <dbReference type="ARBA" id="ARBA00023157"/>
    </source>
</evidence>
<dbReference type="Pfam" id="PF07645">
    <property type="entry name" value="EGF_CA"/>
    <property type="match status" value="1"/>
</dbReference>
<evidence type="ECO:0000256" key="2">
    <source>
        <dbReference type="ARBA" id="ARBA00022527"/>
    </source>
</evidence>
<keyword evidence="12 21" id="KW-1133">Transmembrane helix</keyword>
<keyword evidence="26" id="KW-1185">Reference proteome</keyword>
<evidence type="ECO:0000256" key="9">
    <source>
        <dbReference type="ARBA" id="ARBA00022741"/>
    </source>
</evidence>
<comment type="function">
    <text evidence="18">Serine/threonine-protein kinase that may function as a signaling receptor of extracellular matrix component. Binding to pectin may have significance in the control of cell expansion, morphogenesis and development.</text>
</comment>
<dbReference type="InterPro" id="IPR001245">
    <property type="entry name" value="Ser-Thr/Tyr_kinase_cat_dom"/>
</dbReference>
<evidence type="ECO:0000256" key="12">
    <source>
        <dbReference type="ARBA" id="ARBA00022989"/>
    </source>
</evidence>
<evidence type="ECO:0000256" key="4">
    <source>
        <dbReference type="ARBA" id="ARBA00022553"/>
    </source>
</evidence>
<comment type="subcellular location">
    <subcellularLocation>
        <location evidence="1">Membrane</location>
        <topology evidence="1">Single-pass type I membrane protein</topology>
    </subcellularLocation>
</comment>
<keyword evidence="4" id="KW-0597">Phosphoprotein</keyword>
<dbReference type="GO" id="GO:0004674">
    <property type="term" value="F:protein serine/threonine kinase activity"/>
    <property type="evidence" value="ECO:0007669"/>
    <property type="project" value="UniProtKB-KW"/>
</dbReference>
<keyword evidence="9" id="KW-0547">Nucleotide-binding</keyword>
<dbReference type="InterPro" id="IPR000152">
    <property type="entry name" value="EGF-type_Asp/Asn_hydroxyl_site"/>
</dbReference>
<evidence type="ECO:0000256" key="13">
    <source>
        <dbReference type="ARBA" id="ARBA00023136"/>
    </source>
</evidence>
<evidence type="ECO:0000259" key="24">
    <source>
        <dbReference type="PROSITE" id="PS50026"/>
    </source>
</evidence>
<evidence type="ECO:0000256" key="20">
    <source>
        <dbReference type="SAM" id="MobiDB-lite"/>
    </source>
</evidence>
<evidence type="ECO:0000256" key="21">
    <source>
        <dbReference type="SAM" id="Phobius"/>
    </source>
</evidence>
<accession>A0AAE1MFU9</accession>
<evidence type="ECO:0000256" key="16">
    <source>
        <dbReference type="ARBA" id="ARBA00047558"/>
    </source>
</evidence>
<comment type="catalytic activity">
    <reaction evidence="17">
        <text>L-threonyl-[protein] + ATP = O-phospho-L-threonyl-[protein] + ADP + H(+)</text>
        <dbReference type="Rhea" id="RHEA:46608"/>
        <dbReference type="Rhea" id="RHEA-COMP:11060"/>
        <dbReference type="Rhea" id="RHEA-COMP:11605"/>
        <dbReference type="ChEBI" id="CHEBI:15378"/>
        <dbReference type="ChEBI" id="CHEBI:30013"/>
        <dbReference type="ChEBI" id="CHEBI:30616"/>
        <dbReference type="ChEBI" id="CHEBI:61977"/>
        <dbReference type="ChEBI" id="CHEBI:456216"/>
    </reaction>
</comment>
<dbReference type="Pfam" id="PF13947">
    <property type="entry name" value="GUB_WAK_bind"/>
    <property type="match status" value="1"/>
</dbReference>
<keyword evidence="11" id="KW-0067">ATP-binding</keyword>
<dbReference type="PANTHER" id="PTHR27005:SF470">
    <property type="entry name" value="ASSOCIATED KINASE-LIKE PROTEIN, PUTATIVE-RELATED"/>
    <property type="match status" value="1"/>
</dbReference>
<organism evidence="25 26">
    <name type="scientific">Acacia crassicarpa</name>
    <name type="common">northern wattle</name>
    <dbReference type="NCBI Taxonomy" id="499986"/>
    <lineage>
        <taxon>Eukaryota</taxon>
        <taxon>Viridiplantae</taxon>
        <taxon>Streptophyta</taxon>
        <taxon>Embryophyta</taxon>
        <taxon>Tracheophyta</taxon>
        <taxon>Spermatophyta</taxon>
        <taxon>Magnoliopsida</taxon>
        <taxon>eudicotyledons</taxon>
        <taxon>Gunneridae</taxon>
        <taxon>Pentapetalae</taxon>
        <taxon>rosids</taxon>
        <taxon>fabids</taxon>
        <taxon>Fabales</taxon>
        <taxon>Fabaceae</taxon>
        <taxon>Caesalpinioideae</taxon>
        <taxon>mimosoid clade</taxon>
        <taxon>Acacieae</taxon>
        <taxon>Acacia</taxon>
    </lineage>
</organism>
<dbReference type="SUPFAM" id="SSF57196">
    <property type="entry name" value="EGF/Laminin"/>
    <property type="match status" value="1"/>
</dbReference>
<keyword evidence="3 19" id="KW-0245">EGF-like domain</keyword>
<evidence type="ECO:0000256" key="7">
    <source>
        <dbReference type="ARBA" id="ARBA00022729"/>
    </source>
</evidence>
<feature type="transmembrane region" description="Helical" evidence="21">
    <location>
        <begin position="343"/>
        <end position="369"/>
    </location>
</feature>
<dbReference type="GO" id="GO:0005886">
    <property type="term" value="C:plasma membrane"/>
    <property type="evidence" value="ECO:0007669"/>
    <property type="project" value="TreeGrafter"/>
</dbReference>
<dbReference type="CDD" id="cd00054">
    <property type="entry name" value="EGF_CA"/>
    <property type="match status" value="1"/>
</dbReference>
<dbReference type="FunFam" id="2.10.25.10:FF:000038">
    <property type="entry name" value="Fibrillin 2"/>
    <property type="match status" value="1"/>
</dbReference>
<evidence type="ECO:0000256" key="15">
    <source>
        <dbReference type="ARBA" id="ARBA00023180"/>
    </source>
</evidence>
<dbReference type="GO" id="GO:0030247">
    <property type="term" value="F:polysaccharide binding"/>
    <property type="evidence" value="ECO:0007669"/>
    <property type="project" value="InterPro"/>
</dbReference>
<evidence type="ECO:0000256" key="11">
    <source>
        <dbReference type="ARBA" id="ARBA00022840"/>
    </source>
</evidence>
<dbReference type="FunFam" id="3.30.200.20:FF:000043">
    <property type="entry name" value="Wall-associated receptor kinase 2"/>
    <property type="match status" value="1"/>
</dbReference>
<protein>
    <submittedName>
        <fullName evidence="25">Uncharacterized protein</fullName>
    </submittedName>
</protein>
<evidence type="ECO:0000256" key="18">
    <source>
        <dbReference type="ARBA" id="ARBA00058961"/>
    </source>
</evidence>
<dbReference type="InterPro" id="IPR000719">
    <property type="entry name" value="Prot_kinase_dom"/>
</dbReference>
<feature type="disulfide bond" evidence="19">
    <location>
        <begin position="296"/>
        <end position="313"/>
    </location>
</feature>
<comment type="caution">
    <text evidence="25">The sequence shown here is derived from an EMBL/GenBank/DDBJ whole genome shotgun (WGS) entry which is preliminary data.</text>
</comment>
<feature type="region of interest" description="Disordered" evidence="20">
    <location>
        <begin position="726"/>
        <end position="748"/>
    </location>
</feature>
<dbReference type="InterPro" id="IPR008271">
    <property type="entry name" value="Ser/Thr_kinase_AS"/>
</dbReference>
<reference evidence="25" key="1">
    <citation type="submission" date="2023-10" db="EMBL/GenBank/DDBJ databases">
        <title>Chromosome-level genome of the transformable northern wattle, Acacia crassicarpa.</title>
        <authorList>
            <person name="Massaro I."/>
            <person name="Sinha N.R."/>
            <person name="Poethig S."/>
            <person name="Leichty A.R."/>
        </authorList>
    </citation>
    <scope>NUCLEOTIDE SEQUENCE</scope>
    <source>
        <strain evidence="25">Acra3RX</strain>
        <tissue evidence="25">Leaf</tissue>
    </source>
</reference>
<dbReference type="InterPro" id="IPR001881">
    <property type="entry name" value="EGF-like_Ca-bd_dom"/>
</dbReference>
<dbReference type="PROSITE" id="PS01187">
    <property type="entry name" value="EGF_CA"/>
    <property type="match status" value="1"/>
</dbReference>
<dbReference type="PROSITE" id="PS00010">
    <property type="entry name" value="ASX_HYDROXYL"/>
    <property type="match status" value="1"/>
</dbReference>
<keyword evidence="2" id="KW-0723">Serine/threonine-protein kinase</keyword>
<evidence type="ECO:0000256" key="6">
    <source>
        <dbReference type="ARBA" id="ARBA00022692"/>
    </source>
</evidence>